<sequence>WLDGKSTRERTLILEKALKGRNEIVREEQKRADQLGEAIVRKMEAEKVDYERKVLRSDVRKSKITQELGALEEDDFRSFYLAHLRAHLDITLSDGKHGSGEVTIHLNGSSGIFTISRSLFEDLINDDAIVPL</sequence>
<dbReference type="PANTHER" id="PTHR11046">
    <property type="entry name" value="OLIGORIBONUCLEASE, MITOCHONDRIAL"/>
    <property type="match status" value="1"/>
</dbReference>
<dbReference type="Proteomes" id="UP000005239">
    <property type="component" value="Unassembled WGS sequence"/>
</dbReference>
<gene>
    <name evidence="2" type="primary">WBGene00277742</name>
</gene>
<dbReference type="AlphaFoldDB" id="A0A2A6CC98"/>
<proteinExistence type="predicted"/>
<evidence type="ECO:0000313" key="3">
    <source>
        <dbReference type="Proteomes" id="UP000005239"/>
    </source>
</evidence>
<keyword evidence="3" id="KW-1185">Reference proteome</keyword>
<dbReference type="PANTHER" id="PTHR11046:SF25">
    <property type="match status" value="1"/>
</dbReference>
<protein>
    <submittedName>
        <fullName evidence="2">Uncharacterized protein</fullName>
    </submittedName>
</protein>
<evidence type="ECO:0000256" key="1">
    <source>
        <dbReference type="ARBA" id="ARBA00022722"/>
    </source>
</evidence>
<dbReference type="GO" id="GO:0000175">
    <property type="term" value="F:3'-5'-RNA exonuclease activity"/>
    <property type="evidence" value="ECO:0007669"/>
    <property type="project" value="InterPro"/>
</dbReference>
<reference evidence="2" key="2">
    <citation type="submission" date="2022-06" db="UniProtKB">
        <authorList>
            <consortium name="EnsemblMetazoa"/>
        </authorList>
    </citation>
    <scope>IDENTIFICATION</scope>
    <source>
        <strain evidence="2">PS312</strain>
    </source>
</reference>
<dbReference type="EnsemblMetazoa" id="PPA39373.1">
    <property type="protein sequence ID" value="PPA39373.1"/>
    <property type="gene ID" value="WBGene00277742"/>
</dbReference>
<organism evidence="2 3">
    <name type="scientific">Pristionchus pacificus</name>
    <name type="common">Parasitic nematode worm</name>
    <dbReference type="NCBI Taxonomy" id="54126"/>
    <lineage>
        <taxon>Eukaryota</taxon>
        <taxon>Metazoa</taxon>
        <taxon>Ecdysozoa</taxon>
        <taxon>Nematoda</taxon>
        <taxon>Chromadorea</taxon>
        <taxon>Rhabditida</taxon>
        <taxon>Rhabditina</taxon>
        <taxon>Diplogasteromorpha</taxon>
        <taxon>Diplogasteroidea</taxon>
        <taxon>Neodiplogasteridae</taxon>
        <taxon>Pristionchus</taxon>
    </lineage>
</organism>
<name>A0A2A6CC98_PRIPA</name>
<reference evidence="3" key="1">
    <citation type="journal article" date="2008" name="Nat. Genet.">
        <title>The Pristionchus pacificus genome provides a unique perspective on nematode lifestyle and parasitism.</title>
        <authorList>
            <person name="Dieterich C."/>
            <person name="Clifton S.W."/>
            <person name="Schuster L.N."/>
            <person name="Chinwalla A."/>
            <person name="Delehaunty K."/>
            <person name="Dinkelacker I."/>
            <person name="Fulton L."/>
            <person name="Fulton R."/>
            <person name="Godfrey J."/>
            <person name="Minx P."/>
            <person name="Mitreva M."/>
            <person name="Roeseler W."/>
            <person name="Tian H."/>
            <person name="Witte H."/>
            <person name="Yang S.P."/>
            <person name="Wilson R.K."/>
            <person name="Sommer R.J."/>
        </authorList>
    </citation>
    <scope>NUCLEOTIDE SEQUENCE [LARGE SCALE GENOMIC DNA]</scope>
    <source>
        <strain evidence="3">PS312</strain>
    </source>
</reference>
<accession>A0A8R1UVV4</accession>
<dbReference type="InterPro" id="IPR022894">
    <property type="entry name" value="Oligoribonuclease"/>
</dbReference>
<evidence type="ECO:0000313" key="2">
    <source>
        <dbReference type="EnsemblMetazoa" id="PPA39373.1"/>
    </source>
</evidence>
<keyword evidence="1" id="KW-0378">Hydrolase</keyword>
<accession>A0A2A6CC98</accession>
<keyword evidence="1" id="KW-0540">Nuclease</keyword>